<dbReference type="RefSeq" id="WP_130538672.1">
    <property type="nucleotide sequence ID" value="NZ_CP042431.1"/>
</dbReference>
<dbReference type="PROSITE" id="PS51635">
    <property type="entry name" value="PNPLA"/>
    <property type="match status" value="1"/>
</dbReference>
<dbReference type="GO" id="GO:0016787">
    <property type="term" value="F:hydrolase activity"/>
    <property type="evidence" value="ECO:0007669"/>
    <property type="project" value="UniProtKB-UniRule"/>
</dbReference>
<accession>A0A4Q7MZ17</accession>
<feature type="active site" description="Nucleophile" evidence="4">
    <location>
        <position position="45"/>
    </location>
</feature>
<evidence type="ECO:0000313" key="6">
    <source>
        <dbReference type="EMBL" id="RZS74193.1"/>
    </source>
</evidence>
<sequence length="259" mass="28629">MLFKRSPRKIGLTLSGGGLRAIGHLGVMKALEQHGIKPTILSGTSAGAIVAAFYAAGHSPDDMFSIILKKEFFPRSYLRLRTSGLFDPSFLIKIFSEYLPDDFSKLNMPLYVAATELSAGVTEYFYEGPLYKALLATSSIPLVFPAVMDRPKLYVDGGILNNLPIEPIREKCDLLIGVHVNSIAKGCDMPLGVRKTFDRIFHLALGNAVYAKSRHCDLFIDPPAMTQFGMLEKKEAHKIFGYAYAHAMQQLESNPVKLK</sequence>
<dbReference type="PANTHER" id="PTHR14226:SF29">
    <property type="entry name" value="NEUROPATHY TARGET ESTERASE SWS"/>
    <property type="match status" value="1"/>
</dbReference>
<keyword evidence="7" id="KW-1185">Reference proteome</keyword>
<proteinExistence type="predicted"/>
<protein>
    <submittedName>
        <fullName evidence="6">NTE family protein</fullName>
    </submittedName>
</protein>
<keyword evidence="3 4" id="KW-0443">Lipid metabolism</keyword>
<evidence type="ECO:0000256" key="2">
    <source>
        <dbReference type="ARBA" id="ARBA00022963"/>
    </source>
</evidence>
<evidence type="ECO:0000256" key="1">
    <source>
        <dbReference type="ARBA" id="ARBA00022801"/>
    </source>
</evidence>
<keyword evidence="2 4" id="KW-0442">Lipid degradation</keyword>
<feature type="short sequence motif" description="DGA/G" evidence="4">
    <location>
        <begin position="156"/>
        <end position="158"/>
    </location>
</feature>
<feature type="domain" description="PNPLA" evidence="5">
    <location>
        <begin position="12"/>
        <end position="169"/>
    </location>
</feature>
<reference evidence="6 7" key="1">
    <citation type="submission" date="2019-02" db="EMBL/GenBank/DDBJ databases">
        <title>Genomic Encyclopedia of Type Strains, Phase IV (KMG-IV): sequencing the most valuable type-strain genomes for metagenomic binning, comparative biology and taxonomic classification.</title>
        <authorList>
            <person name="Goeker M."/>
        </authorList>
    </citation>
    <scope>NUCLEOTIDE SEQUENCE [LARGE SCALE GENOMIC DNA]</scope>
    <source>
        <strain evidence="6 7">DSM 18116</strain>
    </source>
</reference>
<dbReference type="CDD" id="cd07205">
    <property type="entry name" value="Pat_PNPLA6_PNPLA7_NTE1_like"/>
    <property type="match status" value="1"/>
</dbReference>
<dbReference type="AlphaFoldDB" id="A0A4Q7MZ17"/>
<keyword evidence="1 4" id="KW-0378">Hydrolase</keyword>
<dbReference type="InterPro" id="IPR016035">
    <property type="entry name" value="Acyl_Trfase/lysoPLipase"/>
</dbReference>
<dbReference type="GO" id="GO:0016042">
    <property type="term" value="P:lipid catabolic process"/>
    <property type="evidence" value="ECO:0007669"/>
    <property type="project" value="UniProtKB-UniRule"/>
</dbReference>
<dbReference type="InterPro" id="IPR002641">
    <property type="entry name" value="PNPLA_dom"/>
</dbReference>
<evidence type="ECO:0000259" key="5">
    <source>
        <dbReference type="PROSITE" id="PS51635"/>
    </source>
</evidence>
<comment type="caution">
    <text evidence="4">Lacks conserved residue(s) required for the propagation of feature annotation.</text>
</comment>
<gene>
    <name evidence="6" type="ORF">EV199_0037</name>
</gene>
<dbReference type="PANTHER" id="PTHR14226">
    <property type="entry name" value="NEUROPATHY TARGET ESTERASE/SWISS CHEESE D.MELANOGASTER"/>
    <property type="match status" value="1"/>
</dbReference>
<dbReference type="InterPro" id="IPR050301">
    <property type="entry name" value="NTE"/>
</dbReference>
<evidence type="ECO:0000256" key="4">
    <source>
        <dbReference type="PROSITE-ProRule" id="PRU01161"/>
    </source>
</evidence>
<feature type="active site" description="Proton acceptor" evidence="4">
    <location>
        <position position="156"/>
    </location>
</feature>
<dbReference type="EMBL" id="SGXA01000001">
    <property type="protein sequence ID" value="RZS74193.1"/>
    <property type="molecule type" value="Genomic_DNA"/>
</dbReference>
<feature type="short sequence motif" description="GXSXG" evidence="4">
    <location>
        <begin position="43"/>
        <end position="47"/>
    </location>
</feature>
<evidence type="ECO:0000256" key="3">
    <source>
        <dbReference type="ARBA" id="ARBA00023098"/>
    </source>
</evidence>
<evidence type="ECO:0000313" key="7">
    <source>
        <dbReference type="Proteomes" id="UP000293874"/>
    </source>
</evidence>
<name>A0A4Q7MZ17_9BACT</name>
<dbReference type="Pfam" id="PF01734">
    <property type="entry name" value="Patatin"/>
    <property type="match status" value="1"/>
</dbReference>
<dbReference type="Gene3D" id="3.40.1090.10">
    <property type="entry name" value="Cytosolic phospholipase A2 catalytic domain"/>
    <property type="match status" value="2"/>
</dbReference>
<dbReference type="Proteomes" id="UP000293874">
    <property type="component" value="Unassembled WGS sequence"/>
</dbReference>
<dbReference type="SUPFAM" id="SSF52151">
    <property type="entry name" value="FabD/lysophospholipase-like"/>
    <property type="match status" value="1"/>
</dbReference>
<organism evidence="6 7">
    <name type="scientific">Pseudobacter ginsenosidimutans</name>
    <dbReference type="NCBI Taxonomy" id="661488"/>
    <lineage>
        <taxon>Bacteria</taxon>
        <taxon>Pseudomonadati</taxon>
        <taxon>Bacteroidota</taxon>
        <taxon>Chitinophagia</taxon>
        <taxon>Chitinophagales</taxon>
        <taxon>Chitinophagaceae</taxon>
        <taxon>Pseudobacter</taxon>
    </lineage>
</organism>
<comment type="caution">
    <text evidence="6">The sequence shown here is derived from an EMBL/GenBank/DDBJ whole genome shotgun (WGS) entry which is preliminary data.</text>
</comment>
<dbReference type="OrthoDB" id="9770965at2"/>